<evidence type="ECO:0000256" key="1">
    <source>
        <dbReference type="SAM" id="Coils"/>
    </source>
</evidence>
<dbReference type="Pfam" id="PF19343">
    <property type="entry name" value="HAM1_N"/>
    <property type="match status" value="1"/>
</dbReference>
<dbReference type="GO" id="GO:0008289">
    <property type="term" value="F:lipid binding"/>
    <property type="evidence" value="ECO:0007669"/>
    <property type="project" value="InterPro"/>
</dbReference>
<protein>
    <recommendedName>
        <fullName evidence="3">HAM1-like N-terminal domain-containing protein</fullName>
    </recommendedName>
</protein>
<evidence type="ECO:0000313" key="4">
    <source>
        <dbReference type="EMBL" id="ORX56103.1"/>
    </source>
</evidence>
<dbReference type="Gene3D" id="3.15.10.10">
    <property type="entry name" value="Bactericidal permeability-increasing protein, domain 1"/>
    <property type="match status" value="1"/>
</dbReference>
<accession>A0A1Y1VIE7</accession>
<name>A0A1Y1VIE7_9FUNG</name>
<organism evidence="4 5">
    <name type="scientific">Piromyces finnis</name>
    <dbReference type="NCBI Taxonomy" id="1754191"/>
    <lineage>
        <taxon>Eukaryota</taxon>
        <taxon>Fungi</taxon>
        <taxon>Fungi incertae sedis</taxon>
        <taxon>Chytridiomycota</taxon>
        <taxon>Chytridiomycota incertae sedis</taxon>
        <taxon>Neocallimastigomycetes</taxon>
        <taxon>Neocallimastigales</taxon>
        <taxon>Neocallimastigaceae</taxon>
        <taxon>Piromyces</taxon>
    </lineage>
</organism>
<dbReference type="EMBL" id="MCFH01000008">
    <property type="protein sequence ID" value="ORX56103.1"/>
    <property type="molecule type" value="Genomic_DNA"/>
</dbReference>
<keyword evidence="5" id="KW-1185">Reference proteome</keyword>
<keyword evidence="1" id="KW-0175">Coiled coil</keyword>
<dbReference type="OrthoDB" id="19394at2759"/>
<evidence type="ECO:0000313" key="5">
    <source>
        <dbReference type="Proteomes" id="UP000193719"/>
    </source>
</evidence>
<dbReference type="SUPFAM" id="SSF55394">
    <property type="entry name" value="Bactericidal permeability-increasing protein, BPI"/>
    <property type="match status" value="1"/>
</dbReference>
<feature type="compositionally biased region" description="Low complexity" evidence="2">
    <location>
        <begin position="22"/>
        <end position="35"/>
    </location>
</feature>
<evidence type="ECO:0000259" key="3">
    <source>
        <dbReference type="Pfam" id="PF19343"/>
    </source>
</evidence>
<gene>
    <name evidence="4" type="ORF">BCR36DRAFT_467338</name>
</gene>
<comment type="caution">
    <text evidence="4">The sequence shown here is derived from an EMBL/GenBank/DDBJ whole genome shotgun (WGS) entry which is preliminary data.</text>
</comment>
<dbReference type="InterPro" id="IPR017943">
    <property type="entry name" value="Bactericidal_perm-incr_a/b_dom"/>
</dbReference>
<dbReference type="STRING" id="1754191.A0A1Y1VIE7"/>
<feature type="region of interest" description="Disordered" evidence="2">
    <location>
        <begin position="1"/>
        <end position="58"/>
    </location>
</feature>
<dbReference type="PANTHER" id="PTHR31138">
    <property type="entry name" value="CHROMOSOME 19, WHOLE GENOME SHOTGUN SEQUENCE"/>
    <property type="match status" value="1"/>
</dbReference>
<dbReference type="AlphaFoldDB" id="A0A1Y1VIE7"/>
<sequence length="610" mass="71302">MNDKTNPSTHLRKSEGKEEGGSISNNSIRSNNSNSYQKVSVHDGMNPNSSKNETLNEENNSNLYQEIDINYESNEFLDNSKNFYENQVTEEEDENNIYKNKYRSSKYQYKLKHPVSSTFSSFITSQKASSLYKSNSLDDISDIKSKKESISLKRISNSVQNMNLGIMKNKISQKIPISKINMMNYTIKSKFNKDIIYNILKRLQVIISEVQRNELYQNSISVLIKLVNDFIKNGIYTMKNAEKSVDSSIEDYNITESLRALKTIMENLAQGYSLNKLLIALGNIREYVKNDKFKKEYIKKINKYLYRVLKDPQYIQSQEYIDVGMMLLDEGILNFSEKYSHQKYFHNELETVLNESSKYMDHLISDPLTRRFSHSLMQLTKDIFMNRNGKVTFKKDLFKDIITMSLPIVVQNIRYIPISRLEYEDSNYHLVMEDIFLSSDNFLPNVMEAKIKHSSIIGLRKSINNDFRNYITLNLYEIQADIRDVPFWYHKKKGFPKMTDWGVANFTVGGKGITIMTKFEICKNDPYRIIVPRKIECFVDDLHLEVNRSKFGILYSLGSPMINSKIRRQLITNIRKNIFDAVDNVNECLVRMRDSYTDDINFSWIKTLAL</sequence>
<reference evidence="4 5" key="2">
    <citation type="submission" date="2016-08" db="EMBL/GenBank/DDBJ databases">
        <title>Pervasive Adenine N6-methylation of Active Genes in Fungi.</title>
        <authorList>
            <consortium name="DOE Joint Genome Institute"/>
            <person name="Mondo S.J."/>
            <person name="Dannebaum R.O."/>
            <person name="Kuo R.C."/>
            <person name="Labutti K."/>
            <person name="Haridas S."/>
            <person name="Kuo A."/>
            <person name="Salamov A."/>
            <person name="Ahrendt S.R."/>
            <person name="Lipzen A."/>
            <person name="Sullivan W."/>
            <person name="Andreopoulos W.B."/>
            <person name="Clum A."/>
            <person name="Lindquist E."/>
            <person name="Daum C."/>
            <person name="Ramamoorthy G.K."/>
            <person name="Gryganskyi A."/>
            <person name="Culley D."/>
            <person name="Magnuson J.K."/>
            <person name="James T.Y."/>
            <person name="O'Malley M.A."/>
            <person name="Stajich J.E."/>
            <person name="Spatafora J.W."/>
            <person name="Visel A."/>
            <person name="Grigoriev I.V."/>
        </authorList>
    </citation>
    <scope>NUCLEOTIDE SEQUENCE [LARGE SCALE GENOMIC DNA]</scope>
    <source>
        <strain evidence="5">finn</strain>
    </source>
</reference>
<dbReference type="Proteomes" id="UP000193719">
    <property type="component" value="Unassembled WGS sequence"/>
</dbReference>
<feature type="coiled-coil region" evidence="1">
    <location>
        <begin position="74"/>
        <end position="101"/>
    </location>
</feature>
<dbReference type="InterPro" id="IPR045967">
    <property type="entry name" value="HAM1-like_N"/>
</dbReference>
<proteinExistence type="predicted"/>
<evidence type="ECO:0000256" key="2">
    <source>
        <dbReference type="SAM" id="MobiDB-lite"/>
    </source>
</evidence>
<feature type="domain" description="HAM1-like N-terminal" evidence="3">
    <location>
        <begin position="43"/>
        <end position="522"/>
    </location>
</feature>
<dbReference type="PANTHER" id="PTHR31138:SF1">
    <property type="entry name" value="PDZ DOMAIN-CONTAINING PROTEIN"/>
    <property type="match status" value="1"/>
</dbReference>
<feature type="compositionally biased region" description="Low complexity" evidence="2">
    <location>
        <begin position="48"/>
        <end position="58"/>
    </location>
</feature>
<reference evidence="4 5" key="1">
    <citation type="submission" date="2016-08" db="EMBL/GenBank/DDBJ databases">
        <title>Genomes of anaerobic fungi encode conserved fungal cellulosomes for biomass hydrolysis.</title>
        <authorList>
            <consortium name="DOE Joint Genome Institute"/>
            <person name="Haitjema C.H."/>
            <person name="Gilmore S.P."/>
            <person name="Henske J.K."/>
            <person name="Solomon K.V."/>
            <person name="De Groot R."/>
            <person name="Kuo A."/>
            <person name="Mondo S.J."/>
            <person name="Salamov A.A."/>
            <person name="Labutti K."/>
            <person name="Zhao Z."/>
            <person name="Chiniquy J."/>
            <person name="Barry K."/>
            <person name="Brewer H.M."/>
            <person name="Purvine S.O."/>
            <person name="Wright A.T."/>
            <person name="Boxma B."/>
            <person name="Van Alen T."/>
            <person name="Hackstein J.H."/>
            <person name="Baker S.E."/>
            <person name="Grigoriev I.V."/>
            <person name="O'Malley M.A."/>
        </authorList>
    </citation>
    <scope>NUCLEOTIDE SEQUENCE [LARGE SCALE GENOMIC DNA]</scope>
    <source>
        <strain evidence="5">finn</strain>
    </source>
</reference>